<evidence type="ECO:0000313" key="4">
    <source>
        <dbReference type="EMBL" id="RAW36574.1"/>
    </source>
</evidence>
<dbReference type="Proteomes" id="UP000736787">
    <property type="component" value="Unassembled WGS sequence"/>
</dbReference>
<dbReference type="EMBL" id="RCMK01000349">
    <property type="protein sequence ID" value="KAG2934778.1"/>
    <property type="molecule type" value="Genomic_DNA"/>
</dbReference>
<dbReference type="Proteomes" id="UP000251314">
    <property type="component" value="Unassembled WGS sequence"/>
</dbReference>
<proteinExistence type="predicted"/>
<protein>
    <submittedName>
        <fullName evidence="4">Uncharacterized protein</fullName>
    </submittedName>
</protein>
<dbReference type="EMBL" id="RCML01000591">
    <property type="protein sequence ID" value="KAG2973049.1"/>
    <property type="molecule type" value="Genomic_DNA"/>
</dbReference>
<evidence type="ECO:0000313" key="1">
    <source>
        <dbReference type="EMBL" id="KAG2863494.1"/>
    </source>
</evidence>
<evidence type="ECO:0000313" key="5">
    <source>
        <dbReference type="Proteomes" id="UP000251314"/>
    </source>
</evidence>
<name>A0A329SIG0_9STRA</name>
<evidence type="ECO:0000313" key="3">
    <source>
        <dbReference type="EMBL" id="KAG2973049.1"/>
    </source>
</evidence>
<organism evidence="4 5">
    <name type="scientific">Phytophthora cactorum</name>
    <dbReference type="NCBI Taxonomy" id="29920"/>
    <lineage>
        <taxon>Eukaryota</taxon>
        <taxon>Sar</taxon>
        <taxon>Stramenopiles</taxon>
        <taxon>Oomycota</taxon>
        <taxon>Peronosporomycetes</taxon>
        <taxon>Peronosporales</taxon>
        <taxon>Peronosporaceae</taxon>
        <taxon>Phytophthora</taxon>
    </lineage>
</organism>
<gene>
    <name evidence="4" type="ORF">PC110_g7153</name>
    <name evidence="1" type="ORF">PC113_g5408</name>
    <name evidence="2" type="ORF">PC117_g12594</name>
    <name evidence="3" type="ORF">PC118_g15337</name>
</gene>
<dbReference type="VEuPathDB" id="FungiDB:PC110_g7153"/>
<accession>A0A329SIG0</accession>
<sequence>MVDEDVTNGFPSDDSYNIVSKRDIWRLYISDDSPARLTPFMIRLKDGAQPCRCKPRKWGLPRERFSENSMKTS</sequence>
<evidence type="ECO:0000313" key="2">
    <source>
        <dbReference type="EMBL" id="KAG2934778.1"/>
    </source>
</evidence>
<keyword evidence="5" id="KW-1185">Reference proteome</keyword>
<dbReference type="Proteomes" id="UP000735874">
    <property type="component" value="Unassembled WGS sequence"/>
</dbReference>
<dbReference type="OrthoDB" id="91335at2759"/>
<dbReference type="EMBL" id="MJFZ01000135">
    <property type="protein sequence ID" value="RAW36574.1"/>
    <property type="molecule type" value="Genomic_DNA"/>
</dbReference>
<dbReference type="AlphaFoldDB" id="A0A329SIG0"/>
<dbReference type="Proteomes" id="UP000697107">
    <property type="component" value="Unassembled WGS sequence"/>
</dbReference>
<comment type="caution">
    <text evidence="4">The sequence shown here is derived from an EMBL/GenBank/DDBJ whole genome shotgun (WGS) entry which is preliminary data.</text>
</comment>
<dbReference type="EMBL" id="RCMG01000103">
    <property type="protein sequence ID" value="KAG2863494.1"/>
    <property type="molecule type" value="Genomic_DNA"/>
</dbReference>
<reference evidence="4 5" key="1">
    <citation type="submission" date="2018-01" db="EMBL/GenBank/DDBJ databases">
        <title>Draft genome of the strawberry crown rot pathogen Phytophthora cactorum.</title>
        <authorList>
            <person name="Armitage A.D."/>
            <person name="Lysoe E."/>
            <person name="Nellist C.F."/>
            <person name="Harrison R.J."/>
            <person name="Brurberg M.B."/>
        </authorList>
    </citation>
    <scope>NUCLEOTIDE SEQUENCE [LARGE SCALE GENOMIC DNA]</scope>
    <source>
        <strain evidence="4 5">10300</strain>
    </source>
</reference>
<reference evidence="1" key="2">
    <citation type="submission" date="2018-10" db="EMBL/GenBank/DDBJ databases">
        <title>Effector identification in a new, highly contiguous assembly of the strawberry crown rot pathogen Phytophthora cactorum.</title>
        <authorList>
            <person name="Armitage A.D."/>
            <person name="Nellist C.F."/>
            <person name="Bates H."/>
            <person name="Vickerstaff R.J."/>
            <person name="Harrison R.J."/>
        </authorList>
    </citation>
    <scope>NUCLEOTIDE SEQUENCE</scope>
    <source>
        <strain evidence="1">15-7</strain>
        <strain evidence="2">4040</strain>
        <strain evidence="3">P415</strain>
    </source>
</reference>